<dbReference type="Gene3D" id="3.40.50.300">
    <property type="entry name" value="P-loop containing nucleotide triphosphate hydrolases"/>
    <property type="match status" value="2"/>
</dbReference>
<keyword evidence="2" id="KW-0963">Cytoplasm</keyword>
<feature type="compositionally biased region" description="Polar residues" evidence="9">
    <location>
        <begin position="1383"/>
        <end position="1399"/>
    </location>
</feature>
<dbReference type="Pfam" id="PF20173">
    <property type="entry name" value="ZnF_RZ-type"/>
    <property type="match status" value="1"/>
</dbReference>
<evidence type="ECO:0000256" key="6">
    <source>
        <dbReference type="ARBA" id="ARBA00022833"/>
    </source>
</evidence>
<evidence type="ECO:0000313" key="12">
    <source>
        <dbReference type="EMBL" id="KXG49954.1"/>
    </source>
</evidence>
<evidence type="ECO:0000256" key="4">
    <source>
        <dbReference type="ARBA" id="ARBA00022771"/>
    </source>
</evidence>
<feature type="domain" description="RZ-type" evidence="11">
    <location>
        <begin position="1557"/>
        <end position="1631"/>
    </location>
</feature>
<keyword evidence="13" id="KW-1185">Reference proteome</keyword>
<keyword evidence="5" id="KW-0547">Nucleotide-binding</keyword>
<evidence type="ECO:0000259" key="10">
    <source>
        <dbReference type="PROSITE" id="PS50103"/>
    </source>
</evidence>
<keyword evidence="5" id="KW-0378">Hydrolase</keyword>
<dbReference type="OMA" id="NCINGHP"/>
<dbReference type="Pfam" id="PF13087">
    <property type="entry name" value="AAA_12"/>
    <property type="match status" value="1"/>
</dbReference>
<dbReference type="STRING" id="5078.A0A135LLZ0"/>
<comment type="subcellular location">
    <subcellularLocation>
        <location evidence="1">Cytoplasm</location>
    </subcellularLocation>
</comment>
<feature type="domain" description="C3H1-type" evidence="10">
    <location>
        <begin position="95"/>
        <end position="122"/>
    </location>
</feature>
<dbReference type="RefSeq" id="XP_040648490.1">
    <property type="nucleotide sequence ID" value="XM_040793635.1"/>
</dbReference>
<dbReference type="SMART" id="SM00356">
    <property type="entry name" value="ZnF_C3H1"/>
    <property type="match status" value="1"/>
</dbReference>
<proteinExistence type="predicted"/>
<dbReference type="Gene3D" id="4.10.1000.10">
    <property type="entry name" value="Zinc finger, CCCH-type"/>
    <property type="match status" value="1"/>
</dbReference>
<dbReference type="InterPro" id="IPR041677">
    <property type="entry name" value="DNA2/NAM7_AAA_11"/>
</dbReference>
<dbReference type="Proteomes" id="UP000070168">
    <property type="component" value="Unassembled WGS sequence"/>
</dbReference>
<evidence type="ECO:0000313" key="13">
    <source>
        <dbReference type="Proteomes" id="UP000070168"/>
    </source>
</evidence>
<dbReference type="GO" id="GO:0004386">
    <property type="term" value="F:helicase activity"/>
    <property type="evidence" value="ECO:0007669"/>
    <property type="project" value="InterPro"/>
</dbReference>
<dbReference type="InterPro" id="IPR045055">
    <property type="entry name" value="DNA2/NAM7-like"/>
</dbReference>
<evidence type="ECO:0000256" key="3">
    <source>
        <dbReference type="ARBA" id="ARBA00022723"/>
    </source>
</evidence>
<dbReference type="InterPro" id="IPR041367">
    <property type="entry name" value="Znf-CCCH_4"/>
</dbReference>
<keyword evidence="5" id="KW-0347">Helicase</keyword>
<reference evidence="12 13" key="1">
    <citation type="journal article" date="2016" name="BMC Genomics">
        <title>Genome sequencing and secondary metabolism of the postharvest pathogen Penicillium griseofulvum.</title>
        <authorList>
            <person name="Banani H."/>
            <person name="Marcet-Houben M."/>
            <person name="Ballester A.R."/>
            <person name="Abbruscato P."/>
            <person name="Gonzalez-Candelas L."/>
            <person name="Gabaldon T."/>
            <person name="Spadaro D."/>
        </authorList>
    </citation>
    <scope>NUCLEOTIDE SEQUENCE [LARGE SCALE GENOMIC DNA]</scope>
    <source>
        <strain evidence="12 13">PG3</strain>
    </source>
</reference>
<accession>A0A135LLZ0</accession>
<keyword evidence="7" id="KW-0391">Immunity</keyword>
<evidence type="ECO:0000256" key="7">
    <source>
        <dbReference type="ARBA" id="ARBA00022859"/>
    </source>
</evidence>
<sequence length="1631" mass="183053">MFALSQCVSFAIDPMTYNTYIARCFNVAFLKKSAIFLSLLTQFCGHLIRKRTSLNTLAEDFLYYSTIMAGRENQRFRGPGHTSKRGGSSNFGRRSQSDNICRQFQRGNCTYGSACKFSHDLARASGSEPNPIADDPSSRRRYYDWKSILRRSPLGAKYQRGQEEILRLWRGAIDILEGENTGDQQSLIRDLVDDDLDGHAFILATIDTARQNWSRSIPGYIELFLKVITHSSLLDCLSVDSFVGTMYATFAGPNGDRAIGFLESVCRCMTNSREKNGNIGSLVTLDMVKLLLNVLYQLLHRVRRARFHDDLPSLLGSLYDLAHKMIEVCSKADLEALDNKIEIMRNVVASAKRSLVPPKAPAENGHRTRSGLAQSTFPMNMEIPGGRHDNDLAEISQIRILPTQGEIVSDNSEYLPSTDFSQPHFIEDPMMRYIDSTFRILRHDIFGTAKDVLRDLLQQNGSTPYLPNNDSRAHIYKTSHVQNIFVNGRNELEATVSFSAPSQLHKKPVAEQSRWWKDSNRLEEGSLVCFLTSEGTKKRLLFLEVTTKCSSQEQPNKVKSTLVSGRYPPSITVKLATCLQQELNLLGQIYTEKISGTLVDFHGLIPATFAPILRNLQRVQREGELAFQKWILPGRNENKGRTNIPPPPYARKLGFVFPFRSIIKDKAHDIKLDPYFPESLDLKELEVLTSLDHGQCQGLVAALTREYAMIQGPPGTGKSHVGVKLLQVLISIKRSAKLGPIVVMCYTNHALDQFLKDLLAIGIQKIIRIGGRSQTAELEGKNLRVVSGSISKTKVESRTLGQTYSELEECMEVAGCSMKHLHQSPKGPTWKGMQQFLRNYWPMIHRQLDLIDVEGFQKVTNDPLLDWLGVKSTNRLKAKDADEADTERLENLTRTAEKNIYDLSKPERRTLAKSWFNAESLRAKINAVYDEINRRALVQADVVSITTTSLARNIETLRRIGAKVIWEVDIATALVRHLVRQGEYSTKDIALLTPYTGQLRKLRASLSNDFEICLSERDLETLAAEGLRVGTDEPPQLGSHKLIKRKTLLQTLRLTTVDNFQGEEAKVIVVSLVRSNLKSKVSFLRTENRINVLLSRAQHGIYLIGNSETYLNVPMWADVHAQLAHMNAVGTELGLFDVYTRHVALSAERHVHHVSRNALGFVLIKAPAQCHVQHLVTDFYVTSDAPKFSTAAISARVFAERSVQVKSYSEINLDESPIVVLGCGHFFTSESVDGLVGLDEVYTRDGSGKFDGLRDFSASLATIIPSCPDCKQPIRQFVTKRYNRVINRAVMDETCKRFLTQGRIDLEALNSRLNTITDALAAKDTKVQPITSLTKEQIKVRDGRLVNIAKQATALSKMMDEEHQPAKRLNDAIALCQKPPSGEDTSISSQLGRLRTSTPRPDNQITLGARLISIKAREFALHQKFSLLNRNARVEQTILIVHLNQCTIPFLKDCRELIIKAKEGSLFRIVITATLAFTKISELFGWCHRTHPTTGKDILGPKRRKSPGLQSHDDRRNMAREFLADALDLCDQLGNCEELRERVREMNRLFEARYEEVTPEELASIKIAMVGGRSGMATNSGHWYNCINGHPFAIGECGMPMELAKCPECGASIGGQNHQAIEGISRAEHME</sequence>
<dbReference type="GeneID" id="63708935"/>
<evidence type="ECO:0000256" key="8">
    <source>
        <dbReference type="PROSITE-ProRule" id="PRU00723"/>
    </source>
</evidence>
<dbReference type="GO" id="GO:0005737">
    <property type="term" value="C:cytoplasm"/>
    <property type="evidence" value="ECO:0007669"/>
    <property type="project" value="UniProtKB-SubCell"/>
</dbReference>
<dbReference type="PROSITE" id="PS51981">
    <property type="entry name" value="ZF_RZ"/>
    <property type="match status" value="1"/>
</dbReference>
<evidence type="ECO:0000256" key="2">
    <source>
        <dbReference type="ARBA" id="ARBA00022490"/>
    </source>
</evidence>
<dbReference type="EMBL" id="LHQR01000048">
    <property type="protein sequence ID" value="KXG49954.1"/>
    <property type="molecule type" value="Genomic_DNA"/>
</dbReference>
<dbReference type="PANTHER" id="PTHR10887">
    <property type="entry name" value="DNA2/NAM7 HELICASE FAMILY"/>
    <property type="match status" value="1"/>
</dbReference>
<dbReference type="CDD" id="cd18808">
    <property type="entry name" value="SF1_C_Upf1"/>
    <property type="match status" value="1"/>
</dbReference>
<feature type="zinc finger region" description="C3H1-type" evidence="8">
    <location>
        <begin position="95"/>
        <end position="122"/>
    </location>
</feature>
<keyword evidence="5" id="KW-0067">ATP-binding</keyword>
<dbReference type="PROSITE" id="PS50103">
    <property type="entry name" value="ZF_C3H1"/>
    <property type="match status" value="1"/>
</dbReference>
<dbReference type="GO" id="GO:0008270">
    <property type="term" value="F:zinc ion binding"/>
    <property type="evidence" value="ECO:0007669"/>
    <property type="project" value="UniProtKB-KW"/>
</dbReference>
<comment type="caution">
    <text evidence="12">The sequence shown here is derived from an EMBL/GenBank/DDBJ whole genome shotgun (WGS) entry which is preliminary data.</text>
</comment>
<keyword evidence="3 8" id="KW-0479">Metal-binding</keyword>
<dbReference type="PANTHER" id="PTHR10887:SF445">
    <property type="entry name" value="NFX1-TYPE ZINC FINGER-CONTAINING PROTEIN 1"/>
    <property type="match status" value="1"/>
</dbReference>
<dbReference type="GO" id="GO:0031380">
    <property type="term" value="C:nuclear RNA-directed RNA polymerase complex"/>
    <property type="evidence" value="ECO:0007669"/>
    <property type="project" value="TreeGrafter"/>
</dbReference>
<evidence type="ECO:0000256" key="5">
    <source>
        <dbReference type="ARBA" id="ARBA00022806"/>
    </source>
</evidence>
<dbReference type="InterPro" id="IPR047187">
    <property type="entry name" value="SF1_C_Upf1"/>
</dbReference>
<keyword evidence="6 8" id="KW-0862">Zinc</keyword>
<dbReference type="Pfam" id="PF18044">
    <property type="entry name" value="zf-CCCH_4"/>
    <property type="match status" value="1"/>
</dbReference>
<feature type="region of interest" description="Disordered" evidence="9">
    <location>
        <begin position="1380"/>
        <end position="1399"/>
    </location>
</feature>
<evidence type="ECO:0000256" key="9">
    <source>
        <dbReference type="SAM" id="MobiDB-lite"/>
    </source>
</evidence>
<dbReference type="InterPro" id="IPR000571">
    <property type="entry name" value="Znf_CCCH"/>
</dbReference>
<protein>
    <submittedName>
        <fullName evidence="12">Zinc finger, CCCH-type</fullName>
    </submittedName>
</protein>
<evidence type="ECO:0000256" key="1">
    <source>
        <dbReference type="ARBA" id="ARBA00004496"/>
    </source>
</evidence>
<feature type="region of interest" description="Disordered" evidence="9">
    <location>
        <begin position="74"/>
        <end position="95"/>
    </location>
</feature>
<evidence type="ECO:0000259" key="11">
    <source>
        <dbReference type="PROSITE" id="PS51981"/>
    </source>
</evidence>
<organism evidence="12 13">
    <name type="scientific">Penicillium patulum</name>
    <name type="common">Penicillium griseofulvum</name>
    <dbReference type="NCBI Taxonomy" id="5078"/>
    <lineage>
        <taxon>Eukaryota</taxon>
        <taxon>Fungi</taxon>
        <taxon>Dikarya</taxon>
        <taxon>Ascomycota</taxon>
        <taxon>Pezizomycotina</taxon>
        <taxon>Eurotiomycetes</taxon>
        <taxon>Eurotiomycetidae</taxon>
        <taxon>Eurotiales</taxon>
        <taxon>Aspergillaceae</taxon>
        <taxon>Penicillium</taxon>
    </lineage>
</organism>
<dbReference type="OrthoDB" id="2423195at2759"/>
<dbReference type="InterPro" id="IPR027417">
    <property type="entry name" value="P-loop_NTPase"/>
</dbReference>
<dbReference type="SUPFAM" id="SSF52540">
    <property type="entry name" value="P-loop containing nucleoside triphosphate hydrolases"/>
    <property type="match status" value="1"/>
</dbReference>
<dbReference type="GO" id="GO:0031048">
    <property type="term" value="P:regulatory ncRNA-mediated heterochromatin formation"/>
    <property type="evidence" value="ECO:0007669"/>
    <property type="project" value="TreeGrafter"/>
</dbReference>
<keyword evidence="4 8" id="KW-0863">Zinc-finger</keyword>
<dbReference type="InterPro" id="IPR046439">
    <property type="entry name" value="ZF_RZ_dom"/>
</dbReference>
<dbReference type="GO" id="GO:0002376">
    <property type="term" value="P:immune system process"/>
    <property type="evidence" value="ECO:0007669"/>
    <property type="project" value="UniProtKB-KW"/>
</dbReference>
<name>A0A135LLZ0_PENPA</name>
<dbReference type="Pfam" id="PF13086">
    <property type="entry name" value="AAA_11"/>
    <property type="match status" value="1"/>
</dbReference>
<gene>
    <name evidence="12" type="ORF">PGRI_059220</name>
</gene>
<dbReference type="InterPro" id="IPR041679">
    <property type="entry name" value="DNA2/NAM7-like_C"/>
</dbReference>
<feature type="compositionally biased region" description="Polar residues" evidence="9">
    <location>
        <begin position="85"/>
        <end position="95"/>
    </location>
</feature>